<feature type="transmembrane region" description="Helical" evidence="11">
    <location>
        <begin position="162"/>
        <end position="182"/>
    </location>
</feature>
<dbReference type="CDD" id="cd00310">
    <property type="entry name" value="ATP-synt_Fo_a_6"/>
    <property type="match status" value="1"/>
</dbReference>
<comment type="subcellular location">
    <subcellularLocation>
        <location evidence="11 12">Cell membrane</location>
        <topology evidence="11 12">Multi-pass membrane protein</topology>
    </subcellularLocation>
    <subcellularLocation>
        <location evidence="1">Membrane</location>
        <topology evidence="1">Multi-pass membrane protein</topology>
    </subcellularLocation>
</comment>
<dbReference type="PANTHER" id="PTHR11410:SF0">
    <property type="entry name" value="ATP SYNTHASE SUBUNIT A"/>
    <property type="match status" value="1"/>
</dbReference>
<evidence type="ECO:0000256" key="8">
    <source>
        <dbReference type="ARBA" id="ARBA00023065"/>
    </source>
</evidence>
<feature type="transmembrane region" description="Helical" evidence="11">
    <location>
        <begin position="188"/>
        <end position="210"/>
    </location>
</feature>
<organism evidence="13 14">
    <name type="scientific">Planosporangium mesophilum</name>
    <dbReference type="NCBI Taxonomy" id="689768"/>
    <lineage>
        <taxon>Bacteria</taxon>
        <taxon>Bacillati</taxon>
        <taxon>Actinomycetota</taxon>
        <taxon>Actinomycetes</taxon>
        <taxon>Micromonosporales</taxon>
        <taxon>Micromonosporaceae</taxon>
        <taxon>Planosporangium</taxon>
    </lineage>
</organism>
<dbReference type="InterPro" id="IPR045083">
    <property type="entry name" value="ATP_synth_F0_asu_bact/mt"/>
</dbReference>
<keyword evidence="5 11" id="KW-0812">Transmembrane</keyword>
<comment type="function">
    <text evidence="11 12">Key component of the proton channel; it plays a direct role in the translocation of protons across the membrane.</text>
</comment>
<dbReference type="InterPro" id="IPR035908">
    <property type="entry name" value="F0_ATP_A_sf"/>
</dbReference>
<keyword evidence="14" id="KW-1185">Reference proteome</keyword>
<feature type="transmembrane region" description="Helical" evidence="11">
    <location>
        <begin position="222"/>
        <end position="254"/>
    </location>
</feature>
<keyword evidence="10 11" id="KW-0066">ATP synthesis</keyword>
<dbReference type="GO" id="GO:0005886">
    <property type="term" value="C:plasma membrane"/>
    <property type="evidence" value="ECO:0007669"/>
    <property type="project" value="UniProtKB-SubCell"/>
</dbReference>
<accession>A0A8J3T938</accession>
<dbReference type="HAMAP" id="MF_01393">
    <property type="entry name" value="ATP_synth_a_bact"/>
    <property type="match status" value="1"/>
</dbReference>
<comment type="similarity">
    <text evidence="2 11 12">Belongs to the ATPase A chain family.</text>
</comment>
<dbReference type="PANTHER" id="PTHR11410">
    <property type="entry name" value="ATP SYNTHASE SUBUNIT A"/>
    <property type="match status" value="1"/>
</dbReference>
<dbReference type="PROSITE" id="PS00449">
    <property type="entry name" value="ATPASE_A"/>
    <property type="match status" value="1"/>
</dbReference>
<evidence type="ECO:0000256" key="6">
    <source>
        <dbReference type="ARBA" id="ARBA00022781"/>
    </source>
</evidence>
<evidence type="ECO:0000256" key="5">
    <source>
        <dbReference type="ARBA" id="ARBA00022692"/>
    </source>
</evidence>
<evidence type="ECO:0000313" key="14">
    <source>
        <dbReference type="Proteomes" id="UP000599074"/>
    </source>
</evidence>
<evidence type="ECO:0000256" key="4">
    <source>
        <dbReference type="ARBA" id="ARBA00022547"/>
    </source>
</evidence>
<keyword evidence="7 11" id="KW-1133">Transmembrane helix</keyword>
<feature type="transmembrane region" description="Helical" evidence="11">
    <location>
        <begin position="123"/>
        <end position="142"/>
    </location>
</feature>
<keyword evidence="9 11" id="KW-0472">Membrane</keyword>
<dbReference type="PRINTS" id="PR00123">
    <property type="entry name" value="ATPASEA"/>
</dbReference>
<dbReference type="InterPro" id="IPR023011">
    <property type="entry name" value="ATP_synth_F0_asu_AS"/>
</dbReference>
<feature type="transmembrane region" description="Helical" evidence="11">
    <location>
        <begin position="32"/>
        <end position="55"/>
    </location>
</feature>
<reference evidence="13" key="1">
    <citation type="submission" date="2021-01" db="EMBL/GenBank/DDBJ databases">
        <title>Whole genome shotgun sequence of Planosporangium mesophilum NBRC 109066.</title>
        <authorList>
            <person name="Komaki H."/>
            <person name="Tamura T."/>
        </authorList>
    </citation>
    <scope>NUCLEOTIDE SEQUENCE</scope>
    <source>
        <strain evidence="13">NBRC 109066</strain>
    </source>
</reference>
<evidence type="ECO:0000256" key="9">
    <source>
        <dbReference type="ARBA" id="ARBA00023136"/>
    </source>
</evidence>
<dbReference type="EMBL" id="BOON01000003">
    <property type="protein sequence ID" value="GII20816.1"/>
    <property type="molecule type" value="Genomic_DNA"/>
</dbReference>
<feature type="transmembrane region" description="Helical" evidence="11">
    <location>
        <begin position="92"/>
        <end position="117"/>
    </location>
</feature>
<dbReference type="SUPFAM" id="SSF81336">
    <property type="entry name" value="F1F0 ATP synthase subunit A"/>
    <property type="match status" value="1"/>
</dbReference>
<evidence type="ECO:0000256" key="2">
    <source>
        <dbReference type="ARBA" id="ARBA00006810"/>
    </source>
</evidence>
<name>A0A8J3T938_9ACTN</name>
<keyword evidence="3 11" id="KW-0813">Transport</keyword>
<keyword evidence="6 11" id="KW-0375">Hydrogen ion transport</keyword>
<protein>
    <recommendedName>
        <fullName evidence="11 12">ATP synthase subunit a</fullName>
    </recommendedName>
    <alternativeName>
        <fullName evidence="11">ATP synthase F0 sector subunit a</fullName>
    </alternativeName>
    <alternativeName>
        <fullName evidence="11">F-ATPase subunit 6</fullName>
    </alternativeName>
</protein>
<dbReference type="AlphaFoldDB" id="A0A8J3T938"/>
<evidence type="ECO:0000256" key="11">
    <source>
        <dbReference type="HAMAP-Rule" id="MF_01393"/>
    </source>
</evidence>
<keyword evidence="8 11" id="KW-0406">Ion transport</keyword>
<dbReference type="RefSeq" id="WP_168112930.1">
    <property type="nucleotide sequence ID" value="NZ_BOON01000003.1"/>
</dbReference>
<keyword evidence="11" id="KW-1003">Cell membrane</keyword>
<keyword evidence="4 11" id="KW-0138">CF(0)</keyword>
<evidence type="ECO:0000256" key="1">
    <source>
        <dbReference type="ARBA" id="ARBA00004141"/>
    </source>
</evidence>
<dbReference type="GO" id="GO:0045259">
    <property type="term" value="C:proton-transporting ATP synthase complex"/>
    <property type="evidence" value="ECO:0007669"/>
    <property type="project" value="UniProtKB-KW"/>
</dbReference>
<proteinExistence type="inferred from homology"/>
<sequence>MRQLPAVLAEGGAHFPPSVEEFFLPGLGGQPWVSKITVLLWAGIALVILFFLIAYRSPKLVPSKGQWIAESIYGFVRDGVARDVIGREGLRFAPYLTSLFLFILVSNIWGIIPLAQISPMSHIAFPALLGLLSWVMYNYVGIRKHGFAKYIRLNTLPPGTPWWVAPILIPIEFFSNLVLRPITLAIRLFANMFAGHLILLVFTLGGFALLGANAVILKPVSLVSWVLAVGLTLFEAVIAVLQAYVFVLLTAAYLQGALAEEH</sequence>
<dbReference type="InterPro" id="IPR000568">
    <property type="entry name" value="ATP_synth_F0_asu"/>
</dbReference>
<comment type="caution">
    <text evidence="13">The sequence shown here is derived from an EMBL/GenBank/DDBJ whole genome shotgun (WGS) entry which is preliminary data.</text>
</comment>
<dbReference type="Pfam" id="PF00119">
    <property type="entry name" value="ATP-synt_A"/>
    <property type="match status" value="1"/>
</dbReference>
<gene>
    <name evidence="13" type="primary">atpB_1</name>
    <name evidence="11" type="synonym">atpB</name>
    <name evidence="13" type="ORF">Pme01_04130</name>
</gene>
<evidence type="ECO:0000313" key="13">
    <source>
        <dbReference type="EMBL" id="GII20816.1"/>
    </source>
</evidence>
<evidence type="ECO:0000256" key="10">
    <source>
        <dbReference type="ARBA" id="ARBA00023310"/>
    </source>
</evidence>
<dbReference type="GO" id="GO:0046933">
    <property type="term" value="F:proton-transporting ATP synthase activity, rotational mechanism"/>
    <property type="evidence" value="ECO:0007669"/>
    <property type="project" value="UniProtKB-UniRule"/>
</dbReference>
<evidence type="ECO:0000256" key="7">
    <source>
        <dbReference type="ARBA" id="ARBA00022989"/>
    </source>
</evidence>
<evidence type="ECO:0000256" key="3">
    <source>
        <dbReference type="ARBA" id="ARBA00022448"/>
    </source>
</evidence>
<dbReference type="Proteomes" id="UP000599074">
    <property type="component" value="Unassembled WGS sequence"/>
</dbReference>
<evidence type="ECO:0000256" key="12">
    <source>
        <dbReference type="RuleBase" id="RU000483"/>
    </source>
</evidence>
<dbReference type="Gene3D" id="1.20.120.220">
    <property type="entry name" value="ATP synthase, F0 complex, subunit A"/>
    <property type="match status" value="1"/>
</dbReference>
<dbReference type="NCBIfam" id="TIGR01131">
    <property type="entry name" value="ATP_synt_6_or_A"/>
    <property type="match status" value="1"/>
</dbReference>